<reference evidence="1" key="1">
    <citation type="submission" date="2021-03" db="EMBL/GenBank/DDBJ databases">
        <title>Evolutionary priming and transition to the ectomycorrhizal habit in an iconic lineage of mushroom-forming fungi: is preadaptation a requirement?</title>
        <authorList>
            <consortium name="DOE Joint Genome Institute"/>
            <person name="Looney B.P."/>
            <person name="Miyauchi S."/>
            <person name="Morin E."/>
            <person name="Drula E."/>
            <person name="Courty P.E."/>
            <person name="Chicoki N."/>
            <person name="Fauchery L."/>
            <person name="Kohler A."/>
            <person name="Kuo A."/>
            <person name="LaButti K."/>
            <person name="Pangilinan J."/>
            <person name="Lipzen A."/>
            <person name="Riley R."/>
            <person name="Andreopoulos W."/>
            <person name="He G."/>
            <person name="Johnson J."/>
            <person name="Barry K.W."/>
            <person name="Grigoriev I.V."/>
            <person name="Nagy L."/>
            <person name="Hibbett D."/>
            <person name="Henrissat B."/>
            <person name="Matheny P.B."/>
            <person name="Labbe J."/>
            <person name="Martin A.F."/>
        </authorList>
    </citation>
    <scope>NUCLEOTIDE SEQUENCE</scope>
    <source>
        <strain evidence="1">BPL698</strain>
    </source>
</reference>
<dbReference type="EMBL" id="JAGFNK010000324">
    <property type="protein sequence ID" value="KAI9452852.1"/>
    <property type="molecule type" value="Genomic_DNA"/>
</dbReference>
<proteinExistence type="predicted"/>
<organism evidence="1 2">
    <name type="scientific">Russula earlei</name>
    <dbReference type="NCBI Taxonomy" id="71964"/>
    <lineage>
        <taxon>Eukaryota</taxon>
        <taxon>Fungi</taxon>
        <taxon>Dikarya</taxon>
        <taxon>Basidiomycota</taxon>
        <taxon>Agaricomycotina</taxon>
        <taxon>Agaricomycetes</taxon>
        <taxon>Russulales</taxon>
        <taxon>Russulaceae</taxon>
        <taxon>Russula</taxon>
    </lineage>
</organism>
<evidence type="ECO:0000313" key="1">
    <source>
        <dbReference type="EMBL" id="KAI9452852.1"/>
    </source>
</evidence>
<gene>
    <name evidence="1" type="ORF">F5148DRAFT_1289419</name>
</gene>
<comment type="caution">
    <text evidence="1">The sequence shown here is derived from an EMBL/GenBank/DDBJ whole genome shotgun (WGS) entry which is preliminary data.</text>
</comment>
<protein>
    <submittedName>
        <fullName evidence="1">Transcriptional regulator, AraC family</fullName>
    </submittedName>
</protein>
<sequence length="290" mass="32939">MKHVLKSSFSLLNTDHVWLNSQWNYQNVISPYHRIYYIGDGEAELSGSNGVYPLIPGNLYMIPSFTLCNMRCGTQLEQYFVQFFELSPDGSSLFANNRQIMQVAAQENDLTHFKRLLEINPGRGLNRSDNPSFYEKQVFYKEYQGLNDYQSLAYFIETQGILLQLIARFLDSDMVKATPGAYIPDSIAASISYILLHLDQPLSVQLLAERAHYNPEYFARLFEKHTGALPIDFINEKRVERAQHLALSSQLSFAEIATRTGFGSQAYFSKVFKAVTGLTPGAFKKRGVQG</sequence>
<dbReference type="Proteomes" id="UP001207468">
    <property type="component" value="Unassembled WGS sequence"/>
</dbReference>
<evidence type="ECO:0000313" key="2">
    <source>
        <dbReference type="Proteomes" id="UP001207468"/>
    </source>
</evidence>
<accession>A0ACC0TYL3</accession>
<keyword evidence="2" id="KW-1185">Reference proteome</keyword>
<name>A0ACC0TYL3_9AGAM</name>